<feature type="compositionally biased region" description="Low complexity" evidence="15">
    <location>
        <begin position="21"/>
        <end position="30"/>
    </location>
</feature>
<dbReference type="PANTHER" id="PTHR19957">
    <property type="entry name" value="SYNTAXIN"/>
    <property type="match status" value="1"/>
</dbReference>
<reference evidence="18 19" key="1">
    <citation type="journal article" date="2008" name="Nature">
        <title>Genome analysis of the platypus reveals unique signatures of evolution.</title>
        <authorList>
            <person name="Warren W.C."/>
            <person name="Hillier L.W."/>
            <person name="Marshall Graves J.A."/>
            <person name="Birney E."/>
            <person name="Ponting C.P."/>
            <person name="Grutzner F."/>
            <person name="Belov K."/>
            <person name="Miller W."/>
            <person name="Clarke L."/>
            <person name="Chinwalla A.T."/>
            <person name="Yang S.P."/>
            <person name="Heger A."/>
            <person name="Locke D.P."/>
            <person name="Miethke P."/>
            <person name="Waters P.D."/>
            <person name="Veyrunes F."/>
            <person name="Fulton L."/>
            <person name="Fulton B."/>
            <person name="Graves T."/>
            <person name="Wallis J."/>
            <person name="Puente X.S."/>
            <person name="Lopez-Otin C."/>
            <person name="Ordonez G.R."/>
            <person name="Eichler E.E."/>
            <person name="Chen L."/>
            <person name="Cheng Z."/>
            <person name="Deakin J.E."/>
            <person name="Alsop A."/>
            <person name="Thompson K."/>
            <person name="Kirby P."/>
            <person name="Papenfuss A.T."/>
            <person name="Wakefield M.J."/>
            <person name="Olender T."/>
            <person name="Lancet D."/>
            <person name="Huttley G.A."/>
            <person name="Smit A.F."/>
            <person name="Pask A."/>
            <person name="Temple-Smith P."/>
            <person name="Batzer M.A."/>
            <person name="Walker J.A."/>
            <person name="Konkel M.K."/>
            <person name="Harris R.S."/>
            <person name="Whittington C.M."/>
            <person name="Wong E.S."/>
            <person name="Gemmell N.J."/>
            <person name="Buschiazzo E."/>
            <person name="Vargas Jentzsch I.M."/>
            <person name="Merkel A."/>
            <person name="Schmitz J."/>
            <person name="Zemann A."/>
            <person name="Churakov G."/>
            <person name="Kriegs J.O."/>
            <person name="Brosius J."/>
            <person name="Murchison E.P."/>
            <person name="Sachidanandam R."/>
            <person name="Smith C."/>
            <person name="Hannon G.J."/>
            <person name="Tsend-Ayush E."/>
            <person name="McMillan D."/>
            <person name="Attenborough R."/>
            <person name="Rens W."/>
            <person name="Ferguson-Smith M."/>
            <person name="Lefevre C.M."/>
            <person name="Sharp J.A."/>
            <person name="Nicholas K.R."/>
            <person name="Ray D.A."/>
            <person name="Kube M."/>
            <person name="Reinhardt R."/>
            <person name="Pringle T.H."/>
            <person name="Taylor J."/>
            <person name="Jones R.C."/>
            <person name="Nixon B."/>
            <person name="Dacheux J.L."/>
            <person name="Niwa H."/>
            <person name="Sekita Y."/>
            <person name="Huang X."/>
            <person name="Stark A."/>
            <person name="Kheradpour P."/>
            <person name="Kellis M."/>
            <person name="Flicek P."/>
            <person name="Chen Y."/>
            <person name="Webber C."/>
            <person name="Hardison R."/>
            <person name="Nelson J."/>
            <person name="Hallsworth-Pepin K."/>
            <person name="Delehaunty K."/>
            <person name="Markovic C."/>
            <person name="Minx P."/>
            <person name="Feng Y."/>
            <person name="Kremitzki C."/>
            <person name="Mitreva M."/>
            <person name="Glasscock J."/>
            <person name="Wylie T."/>
            <person name="Wohldmann P."/>
            <person name="Thiru P."/>
            <person name="Nhan M.N."/>
            <person name="Pohl C.S."/>
            <person name="Smith S.M."/>
            <person name="Hou S."/>
            <person name="Nefedov M."/>
            <person name="de Jong P.J."/>
            <person name="Renfree M.B."/>
            <person name="Mardis E.R."/>
            <person name="Wilson R.K."/>
        </authorList>
    </citation>
    <scope>NUCLEOTIDE SEQUENCE [LARGE SCALE GENOMIC DNA]</scope>
    <source>
        <strain evidence="18 19">Glennie</strain>
    </source>
</reference>
<dbReference type="Pfam" id="PF00804">
    <property type="entry name" value="Syntaxin"/>
    <property type="match status" value="1"/>
</dbReference>
<evidence type="ECO:0000256" key="1">
    <source>
        <dbReference type="ARBA" id="ARBA00004211"/>
    </source>
</evidence>
<dbReference type="GO" id="GO:0048791">
    <property type="term" value="P:calcium ion-regulated exocytosis of neurotransmitter"/>
    <property type="evidence" value="ECO:0007669"/>
    <property type="project" value="Ensembl"/>
</dbReference>
<dbReference type="InterPro" id="IPR006012">
    <property type="entry name" value="Syntaxin/epimorphin_CS"/>
</dbReference>
<evidence type="ECO:0000313" key="18">
    <source>
        <dbReference type="Ensembl" id="ENSOANP00000054132.1"/>
    </source>
</evidence>
<dbReference type="GO" id="GO:0012505">
    <property type="term" value="C:endomembrane system"/>
    <property type="evidence" value="ECO:0000318"/>
    <property type="project" value="GO_Central"/>
</dbReference>
<evidence type="ECO:0000256" key="10">
    <source>
        <dbReference type="ARBA" id="ARBA00038802"/>
    </source>
</evidence>
<dbReference type="Ensembl" id="ENSOANT00000048525.1">
    <property type="protein sequence ID" value="ENSOANP00000054132.1"/>
    <property type="gene ID" value="ENSOANG00000051299.1"/>
</dbReference>
<dbReference type="GO" id="GO:0006886">
    <property type="term" value="P:intracellular protein transport"/>
    <property type="evidence" value="ECO:0000318"/>
    <property type="project" value="GO_Central"/>
</dbReference>
<evidence type="ECO:0000256" key="7">
    <source>
        <dbReference type="ARBA" id="ARBA00022989"/>
    </source>
</evidence>
<evidence type="ECO:0000259" key="17">
    <source>
        <dbReference type="PROSITE" id="PS50192"/>
    </source>
</evidence>
<keyword evidence="7 16" id="KW-1133">Transmembrane helix</keyword>
<dbReference type="Bgee" id="ENSOANG00000051299">
    <property type="expression patterns" value="Expressed in cerebellum and 5 other cell types or tissues"/>
</dbReference>
<dbReference type="Gene3D" id="1.20.58.70">
    <property type="match status" value="1"/>
</dbReference>
<dbReference type="FunFam" id="1.20.58.70:FF:000042">
    <property type="entry name" value="Syntaxin 11b, tandem duplicate 2"/>
    <property type="match status" value="1"/>
</dbReference>
<dbReference type="InterPro" id="IPR010989">
    <property type="entry name" value="SNARE"/>
</dbReference>
<accession>A0A6I8PRA3</accession>
<dbReference type="InterPro" id="IPR000727">
    <property type="entry name" value="T_SNARE_dom"/>
</dbReference>
<feature type="compositionally biased region" description="Basic and acidic residues" evidence="15">
    <location>
        <begin position="142"/>
        <end position="152"/>
    </location>
</feature>
<dbReference type="GO" id="GO:0048787">
    <property type="term" value="C:presynaptic active zone membrane"/>
    <property type="evidence" value="ECO:0000318"/>
    <property type="project" value="GO_Central"/>
</dbReference>
<dbReference type="InterPro" id="IPR006011">
    <property type="entry name" value="Syntaxin_N"/>
</dbReference>
<dbReference type="GeneTree" id="ENSGT01030000234627"/>
<dbReference type="SMART" id="SM00503">
    <property type="entry name" value="SynN"/>
    <property type="match status" value="1"/>
</dbReference>
<evidence type="ECO:0000256" key="15">
    <source>
        <dbReference type="SAM" id="MobiDB-lite"/>
    </source>
</evidence>
<feature type="coiled-coil region" evidence="14">
    <location>
        <begin position="175"/>
        <end position="244"/>
    </location>
</feature>
<dbReference type="GO" id="GO:0019901">
    <property type="term" value="F:protein kinase binding"/>
    <property type="evidence" value="ECO:0007669"/>
    <property type="project" value="Ensembl"/>
</dbReference>
<evidence type="ECO:0000256" key="2">
    <source>
        <dbReference type="ARBA" id="ARBA00009063"/>
    </source>
</evidence>
<dbReference type="GO" id="GO:1904050">
    <property type="term" value="P:positive regulation of spontaneous neurotransmitter secretion"/>
    <property type="evidence" value="ECO:0007669"/>
    <property type="project" value="Ensembl"/>
</dbReference>
<dbReference type="CDD" id="cd00179">
    <property type="entry name" value="SynN"/>
    <property type="match status" value="1"/>
</dbReference>
<comment type="similarity">
    <text evidence="2 13">Belongs to the syntaxin family.</text>
</comment>
<evidence type="ECO:0000256" key="6">
    <source>
        <dbReference type="ARBA" id="ARBA00022775"/>
    </source>
</evidence>
<dbReference type="InterPro" id="IPR045242">
    <property type="entry name" value="Syntaxin"/>
</dbReference>
<organism evidence="18 19">
    <name type="scientific">Ornithorhynchus anatinus</name>
    <name type="common">Duckbill platypus</name>
    <dbReference type="NCBI Taxonomy" id="9258"/>
    <lineage>
        <taxon>Eukaryota</taxon>
        <taxon>Metazoa</taxon>
        <taxon>Chordata</taxon>
        <taxon>Craniata</taxon>
        <taxon>Vertebrata</taxon>
        <taxon>Euteleostomi</taxon>
        <taxon>Mammalia</taxon>
        <taxon>Monotremata</taxon>
        <taxon>Ornithorhynchidae</taxon>
        <taxon>Ornithorhynchus</taxon>
    </lineage>
</organism>
<evidence type="ECO:0000256" key="12">
    <source>
        <dbReference type="ARBA" id="ARBA00045194"/>
    </source>
</evidence>
<dbReference type="SMART" id="SM00397">
    <property type="entry name" value="t_SNARE"/>
    <property type="match status" value="1"/>
</dbReference>
<keyword evidence="5 16" id="KW-0812">Transmembrane</keyword>
<evidence type="ECO:0000256" key="11">
    <source>
        <dbReference type="ARBA" id="ARBA00040532"/>
    </source>
</evidence>
<dbReference type="GO" id="GO:0000149">
    <property type="term" value="F:SNARE binding"/>
    <property type="evidence" value="ECO:0000318"/>
    <property type="project" value="GO_Central"/>
</dbReference>
<dbReference type="Proteomes" id="UP000002279">
    <property type="component" value="Chromosome 2"/>
</dbReference>
<dbReference type="GO" id="GO:0030424">
    <property type="term" value="C:axon"/>
    <property type="evidence" value="ECO:0007669"/>
    <property type="project" value="Ensembl"/>
</dbReference>
<dbReference type="PROSITE" id="PS50192">
    <property type="entry name" value="T_SNARE"/>
    <property type="match status" value="1"/>
</dbReference>
<dbReference type="GO" id="GO:0031629">
    <property type="term" value="P:synaptic vesicle fusion to presynaptic active zone membrane"/>
    <property type="evidence" value="ECO:0000318"/>
    <property type="project" value="GO_Central"/>
</dbReference>
<dbReference type="PROSITE" id="PS00914">
    <property type="entry name" value="SYNTAXIN"/>
    <property type="match status" value="1"/>
</dbReference>
<protein>
    <recommendedName>
        <fullName evidence="11">Syntaxin-1B</fullName>
    </recommendedName>
</protein>
<feature type="transmembrane region" description="Helical" evidence="16">
    <location>
        <begin position="404"/>
        <end position="425"/>
    </location>
</feature>
<dbReference type="GO" id="GO:1903422">
    <property type="term" value="P:negative regulation of synaptic vesicle recycling"/>
    <property type="evidence" value="ECO:0007669"/>
    <property type="project" value="Ensembl"/>
</dbReference>
<sequence>MPLAFLPLPTFPGVFPPSLPFPSLHSLSLLSPPPCPPPSSLPPPPLPHPSIPLPQPHRHRSPGPAEPGPGPGPRGGTQASSAPCVLDPRGDPSPLPPPTHPTQEAESRRRRRTGGGGGGGGEKEEEEEKEEERSRSHRKMKDRTQELRSAKDSDDEEEVVHVDRDHFMDEFFEQVEEIRGCIEKLSEDVEQVKKQHSAILAAPNPDEKTKQELEDLTADIKKTANKVRSKLKAIEQSIEQEEGLNRSSADLRIRKTQHSTLSRKFVEVMTEYNATQSKYRDRCKDRIQRQLEITGRTTTNEELEDMLESGKLAIFTDDIKMDSQMTKQALNEIETRHNEIIKLETSIRELHDMFVDMAMLVESQGEMIDRIEYNVEHSVDYVERAVSDTKKAVKYQSKARRKKIMIIICCVVLGVVLASSIGGTLGL</sequence>
<keyword evidence="9 16" id="KW-0472">Membrane</keyword>
<proteinExistence type="inferred from homology"/>
<keyword evidence="6" id="KW-0532">Neurotransmitter transport</keyword>
<dbReference type="GO" id="GO:0031594">
    <property type="term" value="C:neuromuscular junction"/>
    <property type="evidence" value="ECO:0007669"/>
    <property type="project" value="Ensembl"/>
</dbReference>
<dbReference type="FunFam" id="1.20.5.110:FF:000005">
    <property type="entry name" value="Syntaxin 1B"/>
    <property type="match status" value="1"/>
</dbReference>
<dbReference type="AlphaFoldDB" id="A0A6I8PRA3"/>
<dbReference type="GO" id="GO:2000463">
    <property type="term" value="P:positive regulation of excitatory postsynaptic potential"/>
    <property type="evidence" value="ECO:0007669"/>
    <property type="project" value="Ensembl"/>
</dbReference>
<comment type="subunit">
    <text evidence="10">Interacts with OTOF. Interacts with SYT6 and SYT8; the interaction is Ca(2+)-dependent.</text>
</comment>
<dbReference type="CDD" id="cd15880">
    <property type="entry name" value="SNARE_syntaxin1"/>
    <property type="match status" value="1"/>
</dbReference>
<evidence type="ECO:0000256" key="9">
    <source>
        <dbReference type="ARBA" id="ARBA00023136"/>
    </source>
</evidence>
<dbReference type="GO" id="GO:0010807">
    <property type="term" value="P:regulation of synaptic vesicle priming"/>
    <property type="evidence" value="ECO:0007669"/>
    <property type="project" value="Ensembl"/>
</dbReference>
<keyword evidence="19" id="KW-1185">Reference proteome</keyword>
<evidence type="ECO:0000256" key="5">
    <source>
        <dbReference type="ARBA" id="ARBA00022692"/>
    </source>
</evidence>
<evidence type="ECO:0000256" key="14">
    <source>
        <dbReference type="SAM" id="Coils"/>
    </source>
</evidence>
<dbReference type="SUPFAM" id="SSF47661">
    <property type="entry name" value="t-snare proteins"/>
    <property type="match status" value="1"/>
</dbReference>
<evidence type="ECO:0000256" key="4">
    <source>
        <dbReference type="ARBA" id="ARBA00022553"/>
    </source>
</evidence>
<dbReference type="FunCoup" id="A0A6I8PRA3">
    <property type="interactions" value="924"/>
</dbReference>
<dbReference type="GO" id="GO:0016081">
    <property type="term" value="P:synaptic vesicle docking"/>
    <property type="evidence" value="ECO:0007669"/>
    <property type="project" value="Ensembl"/>
</dbReference>
<reference evidence="18" key="2">
    <citation type="submission" date="2025-08" db="UniProtKB">
        <authorList>
            <consortium name="Ensembl"/>
        </authorList>
    </citation>
    <scope>IDENTIFICATION</scope>
    <source>
        <strain evidence="18">Glennie</strain>
    </source>
</reference>
<evidence type="ECO:0000256" key="13">
    <source>
        <dbReference type="RuleBase" id="RU003858"/>
    </source>
</evidence>
<evidence type="ECO:0000256" key="16">
    <source>
        <dbReference type="SAM" id="Phobius"/>
    </source>
</evidence>
<dbReference type="GO" id="GO:0061669">
    <property type="term" value="P:spontaneous neurotransmitter secretion"/>
    <property type="evidence" value="ECO:0007669"/>
    <property type="project" value="Ensembl"/>
</dbReference>
<dbReference type="Pfam" id="PF05739">
    <property type="entry name" value="SNARE"/>
    <property type="match status" value="1"/>
</dbReference>
<dbReference type="GO" id="GO:0005886">
    <property type="term" value="C:plasma membrane"/>
    <property type="evidence" value="ECO:0000318"/>
    <property type="project" value="GO_Central"/>
</dbReference>
<dbReference type="GO" id="GO:0005102">
    <property type="term" value="F:signaling receptor binding"/>
    <property type="evidence" value="ECO:0007669"/>
    <property type="project" value="Ensembl"/>
</dbReference>
<evidence type="ECO:0000256" key="3">
    <source>
        <dbReference type="ARBA" id="ARBA00022448"/>
    </source>
</evidence>
<evidence type="ECO:0000256" key="8">
    <source>
        <dbReference type="ARBA" id="ARBA00023054"/>
    </source>
</evidence>
<keyword evidence="3" id="KW-0813">Transport</keyword>
<feature type="region of interest" description="Disordered" evidence="15">
    <location>
        <begin position="18"/>
        <end position="159"/>
    </location>
</feature>
<dbReference type="InParanoid" id="A0A6I8PRA3"/>
<comment type="subcellular location">
    <subcellularLocation>
        <location evidence="1">Membrane</location>
        <topology evidence="1">Single-pass type IV membrane protein</topology>
    </subcellularLocation>
</comment>
<dbReference type="Gene3D" id="1.20.5.110">
    <property type="match status" value="1"/>
</dbReference>
<feature type="domain" description="T-SNARE coiled-coil homology" evidence="17">
    <location>
        <begin position="330"/>
        <end position="392"/>
    </location>
</feature>
<keyword evidence="4" id="KW-0597">Phosphoprotein</keyword>
<dbReference type="OMA" id="IICSFHV"/>
<reference evidence="18" key="3">
    <citation type="submission" date="2025-09" db="UniProtKB">
        <authorList>
            <consortium name="Ensembl"/>
        </authorList>
    </citation>
    <scope>IDENTIFICATION</scope>
    <source>
        <strain evidence="18">Glennie</strain>
    </source>
</reference>
<dbReference type="PANTHER" id="PTHR19957:SF334">
    <property type="entry name" value="SYNTAXIN-1B"/>
    <property type="match status" value="1"/>
</dbReference>
<name>A0A6I8PRA3_ORNAN</name>
<keyword evidence="8 14" id="KW-0175">Coiled coil</keyword>
<dbReference type="GO" id="GO:0006887">
    <property type="term" value="P:exocytosis"/>
    <property type="evidence" value="ECO:0000318"/>
    <property type="project" value="GO_Central"/>
</dbReference>
<feature type="compositionally biased region" description="Pro residues" evidence="15">
    <location>
        <begin position="91"/>
        <end position="100"/>
    </location>
</feature>
<dbReference type="GO" id="GO:0010468">
    <property type="term" value="P:regulation of gene expression"/>
    <property type="evidence" value="ECO:0007669"/>
    <property type="project" value="Ensembl"/>
</dbReference>
<evidence type="ECO:0000313" key="19">
    <source>
        <dbReference type="Proteomes" id="UP000002279"/>
    </source>
</evidence>
<comment type="function">
    <text evidence="12">Potentially involved in docking of synaptic vesicles at presynaptic active zones. May mediate Ca(2+)-regulation of exocytosis acrosomal reaction in sperm.</text>
</comment>
<dbReference type="GO" id="GO:0031201">
    <property type="term" value="C:SNARE complex"/>
    <property type="evidence" value="ECO:0000318"/>
    <property type="project" value="GO_Central"/>
</dbReference>
<dbReference type="GO" id="GO:0048278">
    <property type="term" value="P:vesicle docking"/>
    <property type="evidence" value="ECO:0000318"/>
    <property type="project" value="GO_Central"/>
</dbReference>
<dbReference type="GO" id="GO:0005484">
    <property type="term" value="F:SNAP receptor activity"/>
    <property type="evidence" value="ECO:0000318"/>
    <property type="project" value="GO_Central"/>
</dbReference>
<feature type="compositionally biased region" description="Pro residues" evidence="15">
    <location>
        <begin position="31"/>
        <end position="55"/>
    </location>
</feature>
<gene>
    <name evidence="18" type="primary">STX1B</name>
</gene>